<comment type="caution">
    <text evidence="6">The sequence shown here is derived from an EMBL/GenBank/DDBJ whole genome shotgun (WGS) entry which is preliminary data.</text>
</comment>
<evidence type="ECO:0000256" key="5">
    <source>
        <dbReference type="ARBA" id="ARBA00023136"/>
    </source>
</evidence>
<dbReference type="Gene3D" id="3.40.50.300">
    <property type="entry name" value="P-loop containing nucleotide triphosphate hydrolases"/>
    <property type="match status" value="1"/>
</dbReference>
<accession>A0AAV7DP35</accession>
<dbReference type="AlphaFoldDB" id="A0AAV7DP35"/>
<evidence type="ECO:0000256" key="1">
    <source>
        <dbReference type="ARBA" id="ARBA00004141"/>
    </source>
</evidence>
<comment type="subcellular location">
    <subcellularLocation>
        <location evidence="1">Membrane</location>
        <topology evidence="1">Multi-pass membrane protein</topology>
    </subcellularLocation>
</comment>
<dbReference type="InterPro" id="IPR050352">
    <property type="entry name" value="ABCG_transporters"/>
</dbReference>
<sequence length="79" mass="9316">MIQLDKWSREVYTSPHHLRANQEFRLRSQNISLNDHHPISSPTQLRRICGFVTQEDNPLPLLTVKETLMFSARFRLLEG</sequence>
<organism evidence="6 7">
    <name type="scientific">Aristolochia fimbriata</name>
    <name type="common">White veined hardy Dutchman's pipe vine</name>
    <dbReference type="NCBI Taxonomy" id="158543"/>
    <lineage>
        <taxon>Eukaryota</taxon>
        <taxon>Viridiplantae</taxon>
        <taxon>Streptophyta</taxon>
        <taxon>Embryophyta</taxon>
        <taxon>Tracheophyta</taxon>
        <taxon>Spermatophyta</taxon>
        <taxon>Magnoliopsida</taxon>
        <taxon>Magnoliidae</taxon>
        <taxon>Piperales</taxon>
        <taxon>Aristolochiaceae</taxon>
        <taxon>Aristolochia</taxon>
    </lineage>
</organism>
<keyword evidence="3" id="KW-0812">Transmembrane</keyword>
<dbReference type="GO" id="GO:0042626">
    <property type="term" value="F:ATPase-coupled transmembrane transporter activity"/>
    <property type="evidence" value="ECO:0007669"/>
    <property type="project" value="TreeGrafter"/>
</dbReference>
<gene>
    <name evidence="6" type="ORF">H6P81_021748</name>
</gene>
<evidence type="ECO:0000313" key="7">
    <source>
        <dbReference type="Proteomes" id="UP000825729"/>
    </source>
</evidence>
<dbReference type="Proteomes" id="UP000825729">
    <property type="component" value="Unassembled WGS sequence"/>
</dbReference>
<dbReference type="GO" id="GO:0016020">
    <property type="term" value="C:membrane"/>
    <property type="evidence" value="ECO:0007669"/>
    <property type="project" value="UniProtKB-SubCell"/>
</dbReference>
<evidence type="ECO:0000256" key="2">
    <source>
        <dbReference type="ARBA" id="ARBA00022448"/>
    </source>
</evidence>
<dbReference type="PANTHER" id="PTHR48041:SF51">
    <property type="entry name" value="ABC TRANSPORTER G FAMILY MEMBER 23"/>
    <property type="match status" value="1"/>
</dbReference>
<protein>
    <submittedName>
        <fullName evidence="6">Uncharacterized protein</fullName>
    </submittedName>
</protein>
<evidence type="ECO:0000256" key="3">
    <source>
        <dbReference type="ARBA" id="ARBA00022692"/>
    </source>
</evidence>
<keyword evidence="7" id="KW-1185">Reference proteome</keyword>
<dbReference type="PANTHER" id="PTHR48041">
    <property type="entry name" value="ABC TRANSPORTER G FAMILY MEMBER 28"/>
    <property type="match status" value="1"/>
</dbReference>
<keyword evidence="5" id="KW-0472">Membrane</keyword>
<evidence type="ECO:0000313" key="6">
    <source>
        <dbReference type="EMBL" id="KAG9438307.1"/>
    </source>
</evidence>
<name>A0AAV7DP35_ARIFI</name>
<keyword evidence="2" id="KW-0813">Transport</keyword>
<dbReference type="EMBL" id="JAINDJ010000199">
    <property type="protein sequence ID" value="KAG9438307.1"/>
    <property type="molecule type" value="Genomic_DNA"/>
</dbReference>
<proteinExistence type="predicted"/>
<dbReference type="InterPro" id="IPR027417">
    <property type="entry name" value="P-loop_NTPase"/>
</dbReference>
<reference evidence="6 7" key="1">
    <citation type="submission" date="2021-07" db="EMBL/GenBank/DDBJ databases">
        <title>The Aristolochia fimbriata genome: insights into angiosperm evolution, floral development and chemical biosynthesis.</title>
        <authorList>
            <person name="Jiao Y."/>
        </authorList>
    </citation>
    <scope>NUCLEOTIDE SEQUENCE [LARGE SCALE GENOMIC DNA]</scope>
    <source>
        <strain evidence="6">IBCAS-2021</strain>
        <tissue evidence="6">Leaf</tissue>
    </source>
</reference>
<keyword evidence="4" id="KW-1133">Transmembrane helix</keyword>
<evidence type="ECO:0000256" key="4">
    <source>
        <dbReference type="ARBA" id="ARBA00022989"/>
    </source>
</evidence>